<accession>A0A8E1ZW44</accession>
<keyword evidence="1" id="KW-0812">Transmembrane</keyword>
<organism evidence="2 3">
    <name type="scientific">Macellibacteroides fermentans</name>
    <dbReference type="NCBI Taxonomy" id="879969"/>
    <lineage>
        <taxon>Bacteria</taxon>
        <taxon>Pseudomonadati</taxon>
        <taxon>Bacteroidota</taxon>
        <taxon>Bacteroidia</taxon>
        <taxon>Bacteroidales</taxon>
        <taxon>Porphyromonadaceae</taxon>
        <taxon>Macellibacteroides</taxon>
    </lineage>
</organism>
<keyword evidence="1" id="KW-1133">Transmembrane helix</keyword>
<dbReference type="EMBL" id="JACCCY010000002">
    <property type="protein sequence ID" value="NYI49504.1"/>
    <property type="molecule type" value="Genomic_DNA"/>
</dbReference>
<evidence type="ECO:0000313" key="2">
    <source>
        <dbReference type="EMBL" id="NYI49504.1"/>
    </source>
</evidence>
<dbReference type="Proteomes" id="UP000574332">
    <property type="component" value="Unassembled WGS sequence"/>
</dbReference>
<proteinExistence type="predicted"/>
<keyword evidence="1" id="KW-0472">Membrane</keyword>
<comment type="caution">
    <text evidence="2">The sequence shown here is derived from an EMBL/GenBank/DDBJ whole genome shotgun (WGS) entry which is preliminary data.</text>
</comment>
<protein>
    <submittedName>
        <fullName evidence="2">Uncharacterized protein</fullName>
    </submittedName>
</protein>
<sequence length="35" mass="3906">MDAATGVLLMIGIPALIFLIFLYTPAGKRWLKKDQ</sequence>
<gene>
    <name evidence="2" type="ORF">F5613_001582</name>
</gene>
<name>A0A8E1ZW44_9PORP</name>
<evidence type="ECO:0000256" key="1">
    <source>
        <dbReference type="SAM" id="Phobius"/>
    </source>
</evidence>
<keyword evidence="3" id="KW-1185">Reference proteome</keyword>
<dbReference type="AlphaFoldDB" id="A0A8E1ZW44"/>
<evidence type="ECO:0000313" key="3">
    <source>
        <dbReference type="Proteomes" id="UP000574332"/>
    </source>
</evidence>
<reference evidence="2 3" key="1">
    <citation type="submission" date="2020-07" db="EMBL/GenBank/DDBJ databases">
        <title>Genomic Encyclopedia of Type Strains, Phase IV (KMG-IV): sequencing the most valuable type-strain genomes for metagenomic binning, comparative biology and taxonomic classification.</title>
        <authorList>
            <person name="Goeker M."/>
        </authorList>
    </citation>
    <scope>NUCLEOTIDE SEQUENCE [LARGE SCALE GENOMIC DNA]</scope>
    <source>
        <strain evidence="2 3">DSM 23697</strain>
    </source>
</reference>
<feature type="transmembrane region" description="Helical" evidence="1">
    <location>
        <begin position="6"/>
        <end position="26"/>
    </location>
</feature>